<accession>I1R413</accession>
<reference evidence="2" key="1">
    <citation type="submission" date="2015-06" db="UniProtKB">
        <authorList>
            <consortium name="EnsemblPlants"/>
        </authorList>
    </citation>
    <scope>IDENTIFICATION</scope>
</reference>
<dbReference type="EnsemblPlants" id="ORGLA12G0026900.1">
    <property type="protein sequence ID" value="ORGLA12G0026900.1"/>
    <property type="gene ID" value="ORGLA12G0026900"/>
</dbReference>
<evidence type="ECO:0000313" key="2">
    <source>
        <dbReference type="EnsemblPlants" id="ORGLA12G0026900.1"/>
    </source>
</evidence>
<dbReference type="PANTHER" id="PTHR36402:SF1">
    <property type="entry name" value="EXPRESSED PROTEIN"/>
    <property type="match status" value="1"/>
</dbReference>
<dbReference type="eggNOG" id="ENOG502RZ8J">
    <property type="taxonomic scope" value="Eukaryota"/>
</dbReference>
<dbReference type="OMA" id="AWARMKV"/>
<reference evidence="2 3" key="2">
    <citation type="submission" date="2018-04" db="EMBL/GenBank/DDBJ databases">
        <title>OglaRS2 (Oryza glaberrima Reference Sequence Version 2).</title>
        <authorList>
            <person name="Zhang J."/>
            <person name="Kudrna D."/>
            <person name="Lee S."/>
            <person name="Talag J."/>
            <person name="Rajasekar S."/>
            <person name="Wing R.A."/>
        </authorList>
    </citation>
    <scope>NUCLEOTIDE SEQUENCE [LARGE SCALE GENOMIC DNA]</scope>
    <source>
        <strain evidence="2 3">cv. IRGC 96717</strain>
    </source>
</reference>
<sequence>MALSSSRPRHLLRPLLRGLHATAQALARPEPHEFSNPSEHLGSWGEPAGDPREAWARLERLRKGYARDVRRLRGSMKVRGEKLENWREKDKLKADKRAEDRELLGRKSSVWIADNELENRILKAIKFTTPL</sequence>
<name>I1R413_ORYGL</name>
<organism evidence="2 3">
    <name type="scientific">Oryza glaberrima</name>
    <name type="common">African rice</name>
    <dbReference type="NCBI Taxonomy" id="4538"/>
    <lineage>
        <taxon>Eukaryota</taxon>
        <taxon>Viridiplantae</taxon>
        <taxon>Streptophyta</taxon>
        <taxon>Embryophyta</taxon>
        <taxon>Tracheophyta</taxon>
        <taxon>Spermatophyta</taxon>
        <taxon>Magnoliopsida</taxon>
        <taxon>Liliopsida</taxon>
        <taxon>Poales</taxon>
        <taxon>Poaceae</taxon>
        <taxon>BOP clade</taxon>
        <taxon>Oryzoideae</taxon>
        <taxon>Oryzeae</taxon>
        <taxon>Oryzinae</taxon>
        <taxon>Oryza</taxon>
    </lineage>
</organism>
<dbReference type="HOGENOM" id="CLU_094394_1_0_1"/>
<dbReference type="STRING" id="4538.I1R413"/>
<dbReference type="Proteomes" id="UP000007306">
    <property type="component" value="Chromosome 12"/>
</dbReference>
<dbReference type="PANTHER" id="PTHR36402">
    <property type="entry name" value="EXPRESSED PROTEIN"/>
    <property type="match status" value="1"/>
</dbReference>
<dbReference type="AlphaFoldDB" id="I1R413"/>
<protein>
    <submittedName>
        <fullName evidence="2">Uncharacterized protein</fullName>
    </submittedName>
</protein>
<feature type="region of interest" description="Disordered" evidence="1">
    <location>
        <begin position="23"/>
        <end position="49"/>
    </location>
</feature>
<evidence type="ECO:0000313" key="3">
    <source>
        <dbReference type="Proteomes" id="UP000007306"/>
    </source>
</evidence>
<dbReference type="Gramene" id="ORGLA12G0026900.1">
    <property type="protein sequence ID" value="ORGLA12G0026900.1"/>
    <property type="gene ID" value="ORGLA12G0026900"/>
</dbReference>
<keyword evidence="3" id="KW-1185">Reference proteome</keyword>
<proteinExistence type="predicted"/>
<evidence type="ECO:0000256" key="1">
    <source>
        <dbReference type="SAM" id="MobiDB-lite"/>
    </source>
</evidence>